<protein>
    <submittedName>
        <fullName evidence="1">Uncharacterized protein</fullName>
    </submittedName>
</protein>
<dbReference type="Proteomes" id="UP001448207">
    <property type="component" value="Unassembled WGS sequence"/>
</dbReference>
<comment type="caution">
    <text evidence="1">The sequence shown here is derived from an EMBL/GenBank/DDBJ whole genome shotgun (WGS) entry which is preliminary data.</text>
</comment>
<organism evidence="1 2">
    <name type="scientific">Phycomyces blakesleeanus</name>
    <dbReference type="NCBI Taxonomy" id="4837"/>
    <lineage>
        <taxon>Eukaryota</taxon>
        <taxon>Fungi</taxon>
        <taxon>Fungi incertae sedis</taxon>
        <taxon>Mucoromycota</taxon>
        <taxon>Mucoromycotina</taxon>
        <taxon>Mucoromycetes</taxon>
        <taxon>Mucorales</taxon>
        <taxon>Phycomycetaceae</taxon>
        <taxon>Phycomyces</taxon>
    </lineage>
</organism>
<dbReference type="EMBL" id="JBCLYO010000006">
    <property type="protein sequence ID" value="KAL0087572.1"/>
    <property type="molecule type" value="Genomic_DNA"/>
</dbReference>
<keyword evidence="2" id="KW-1185">Reference proteome</keyword>
<evidence type="ECO:0000313" key="2">
    <source>
        <dbReference type="Proteomes" id="UP001448207"/>
    </source>
</evidence>
<name>A0ABR3B1W4_PHYBL</name>
<evidence type="ECO:0000313" key="1">
    <source>
        <dbReference type="EMBL" id="KAL0087572.1"/>
    </source>
</evidence>
<reference evidence="1 2" key="1">
    <citation type="submission" date="2024-04" db="EMBL/GenBank/DDBJ databases">
        <title>Symmetric and asymmetric DNA N6-adenine methylation regulates different biological responses in Mucorales.</title>
        <authorList>
            <consortium name="Lawrence Berkeley National Laboratory"/>
            <person name="Lax C."/>
            <person name="Mondo S.J."/>
            <person name="Osorio-Concepcion M."/>
            <person name="Muszewska A."/>
            <person name="Corrochano-Luque M."/>
            <person name="Gutierrez G."/>
            <person name="Riley R."/>
            <person name="Lipzen A."/>
            <person name="Guo J."/>
            <person name="Hundley H."/>
            <person name="Amirebrahimi M."/>
            <person name="Ng V."/>
            <person name="Lorenzo-Gutierrez D."/>
            <person name="Binder U."/>
            <person name="Yang J."/>
            <person name="Song Y."/>
            <person name="Canovas D."/>
            <person name="Navarro E."/>
            <person name="Freitag M."/>
            <person name="Gabaldon T."/>
            <person name="Grigoriev I.V."/>
            <person name="Corrochano L.M."/>
            <person name="Nicolas F.E."/>
            <person name="Garre V."/>
        </authorList>
    </citation>
    <scope>NUCLEOTIDE SEQUENCE [LARGE SCALE GENOMIC DNA]</scope>
    <source>
        <strain evidence="1 2">L51</strain>
    </source>
</reference>
<gene>
    <name evidence="1" type="ORF">J3Q64DRAFT_1453039</name>
</gene>
<proteinExistence type="predicted"/>
<sequence>MALCSDDVAETGSFEKILRQQALDKMRKDRRPKKSLVRIQTEERAVEGLREFYVQTIEVESGEWFEVNRVGQ</sequence>
<accession>A0ABR3B1W4</accession>